<dbReference type="AlphaFoldDB" id="A0A2N6CSB4"/>
<reference evidence="3 4" key="1">
    <citation type="submission" date="2017-11" db="EMBL/GenBank/DDBJ databases">
        <title>Genome-resolved metagenomics identifies genetic mobility, metabolic interactions, and unexpected diversity in perchlorate-reducing communities.</title>
        <authorList>
            <person name="Barnum T.P."/>
            <person name="Figueroa I.A."/>
            <person name="Carlstrom C.I."/>
            <person name="Lucas L.N."/>
            <person name="Engelbrektson A.L."/>
            <person name="Coates J.D."/>
        </authorList>
    </citation>
    <scope>NUCLEOTIDE SEQUENCE [LARGE SCALE GENOMIC DNA]</scope>
    <source>
        <strain evidence="3">BM301</strain>
    </source>
</reference>
<accession>A0A2N6CSB4</accession>
<dbReference type="Pfam" id="PF00903">
    <property type="entry name" value="Glyoxalase"/>
    <property type="match status" value="1"/>
</dbReference>
<gene>
    <name evidence="3" type="ORF">C0630_18990</name>
</gene>
<dbReference type="Proteomes" id="UP000235015">
    <property type="component" value="Unassembled WGS sequence"/>
</dbReference>
<dbReference type="SUPFAM" id="SSF54593">
    <property type="entry name" value="Glyoxalase/Bleomycin resistance protein/Dihydroxybiphenyl dioxygenase"/>
    <property type="match status" value="1"/>
</dbReference>
<dbReference type="PROSITE" id="PS51819">
    <property type="entry name" value="VOC"/>
    <property type="match status" value="1"/>
</dbReference>
<dbReference type="InterPro" id="IPR037523">
    <property type="entry name" value="VOC_core"/>
</dbReference>
<comment type="caution">
    <text evidence="3">The sequence shown here is derived from an EMBL/GenBank/DDBJ whole genome shotgun (WGS) entry which is preliminary data.</text>
</comment>
<dbReference type="EMBL" id="PKUN01000030">
    <property type="protein sequence ID" value="PLX59974.1"/>
    <property type="molecule type" value="Genomic_DNA"/>
</dbReference>
<dbReference type="GO" id="GO:0004462">
    <property type="term" value="F:lactoylglutathione lyase activity"/>
    <property type="evidence" value="ECO:0007669"/>
    <property type="project" value="InterPro"/>
</dbReference>
<evidence type="ECO:0000256" key="1">
    <source>
        <dbReference type="ARBA" id="ARBA00022723"/>
    </source>
</evidence>
<feature type="domain" description="VOC" evidence="2">
    <location>
        <begin position="7"/>
        <end position="124"/>
    </location>
</feature>
<keyword evidence="1" id="KW-0479">Metal-binding</keyword>
<evidence type="ECO:0000259" key="2">
    <source>
        <dbReference type="PROSITE" id="PS51819"/>
    </source>
</evidence>
<evidence type="ECO:0000313" key="4">
    <source>
        <dbReference type="Proteomes" id="UP000235015"/>
    </source>
</evidence>
<evidence type="ECO:0000313" key="3">
    <source>
        <dbReference type="EMBL" id="PLX59974.1"/>
    </source>
</evidence>
<dbReference type="STRING" id="1111735.GCA_000428045_02273"/>
<dbReference type="PANTHER" id="PTHR21366:SF22">
    <property type="entry name" value="VOC DOMAIN-CONTAINING PROTEIN"/>
    <property type="match status" value="1"/>
</dbReference>
<dbReference type="InterPro" id="IPR050383">
    <property type="entry name" value="GlyoxalaseI/FosfomycinResist"/>
</dbReference>
<dbReference type="PROSITE" id="PS00934">
    <property type="entry name" value="GLYOXALASE_I_1"/>
    <property type="match status" value="1"/>
</dbReference>
<organism evidence="3 4">
    <name type="scientific">Sedimenticola selenatireducens</name>
    <dbReference type="NCBI Taxonomy" id="191960"/>
    <lineage>
        <taxon>Bacteria</taxon>
        <taxon>Pseudomonadati</taxon>
        <taxon>Pseudomonadota</taxon>
        <taxon>Gammaproteobacteria</taxon>
        <taxon>Chromatiales</taxon>
        <taxon>Sedimenticolaceae</taxon>
        <taxon>Sedimenticola</taxon>
    </lineage>
</organism>
<name>A0A2N6CSB4_9GAMM</name>
<dbReference type="Gene3D" id="3.10.180.10">
    <property type="entry name" value="2,3-Dihydroxybiphenyl 1,2-Dioxygenase, domain 1"/>
    <property type="match status" value="1"/>
</dbReference>
<dbReference type="RefSeq" id="WP_029134965.1">
    <property type="nucleotide sequence ID" value="NZ_CBDUFW010000109.1"/>
</dbReference>
<dbReference type="InterPro" id="IPR018146">
    <property type="entry name" value="Glyoxalase_1_CS"/>
</dbReference>
<dbReference type="CDD" id="cd07245">
    <property type="entry name" value="VOC_like"/>
    <property type="match status" value="1"/>
</dbReference>
<dbReference type="PANTHER" id="PTHR21366">
    <property type="entry name" value="GLYOXALASE FAMILY PROTEIN"/>
    <property type="match status" value="1"/>
</dbReference>
<dbReference type="InterPro" id="IPR004360">
    <property type="entry name" value="Glyas_Fos-R_dOase_dom"/>
</dbReference>
<sequence>MSSLVTGFHHVSLIVADTARALDFYQGVLGLTLDNTRPDLGYPGAWLNVGEQQIHLLELPNPDPLNGRPSHGGRDRHLACRVKNLDLLIEALDRMDIDYSLSRSGRRALFCRDPDQNALEFIQQTAI</sequence>
<dbReference type="GO" id="GO:0046872">
    <property type="term" value="F:metal ion binding"/>
    <property type="evidence" value="ECO:0007669"/>
    <property type="project" value="UniProtKB-KW"/>
</dbReference>
<protein>
    <submittedName>
        <fullName evidence="3">Glyoxalase</fullName>
    </submittedName>
</protein>
<proteinExistence type="predicted"/>
<dbReference type="InterPro" id="IPR029068">
    <property type="entry name" value="Glyas_Bleomycin-R_OHBP_Dase"/>
</dbReference>